<dbReference type="SUPFAM" id="SSF57667">
    <property type="entry name" value="beta-beta-alpha zinc fingers"/>
    <property type="match status" value="1"/>
</dbReference>
<evidence type="ECO:0000259" key="3">
    <source>
        <dbReference type="PROSITE" id="PS50157"/>
    </source>
</evidence>
<reference evidence="4" key="1">
    <citation type="submission" date="2015-09" db="EMBL/GenBank/DDBJ databases">
        <title>De novo assembly of Pectinophora gossypiella (Pink Bollworm) gut transcriptome.</title>
        <authorList>
            <person name="Tassone E.E."/>
        </authorList>
    </citation>
    <scope>NUCLEOTIDE SEQUENCE</scope>
</reference>
<dbReference type="PROSITE" id="PS50157">
    <property type="entry name" value="ZINC_FINGER_C2H2_2"/>
    <property type="match status" value="1"/>
</dbReference>
<evidence type="ECO:0000313" key="4">
    <source>
        <dbReference type="EMBL" id="JAT83438.1"/>
    </source>
</evidence>
<dbReference type="InterPro" id="IPR013087">
    <property type="entry name" value="Znf_C2H2_type"/>
</dbReference>
<feature type="non-terminal residue" evidence="4">
    <location>
        <position position="248"/>
    </location>
</feature>
<organism evidence="4">
    <name type="scientific">Pectinophora gossypiella</name>
    <name type="common">Cotton pink bollworm</name>
    <name type="synonym">Depressaria gossypiella</name>
    <dbReference type="NCBI Taxonomy" id="13191"/>
    <lineage>
        <taxon>Eukaryota</taxon>
        <taxon>Metazoa</taxon>
        <taxon>Ecdysozoa</taxon>
        <taxon>Arthropoda</taxon>
        <taxon>Hexapoda</taxon>
        <taxon>Insecta</taxon>
        <taxon>Pterygota</taxon>
        <taxon>Neoptera</taxon>
        <taxon>Endopterygota</taxon>
        <taxon>Lepidoptera</taxon>
        <taxon>Glossata</taxon>
        <taxon>Ditrysia</taxon>
        <taxon>Gelechioidea</taxon>
        <taxon>Gelechiidae</taxon>
        <taxon>Apatetrinae</taxon>
        <taxon>Pectinophora</taxon>
    </lineage>
</organism>
<keyword evidence="1" id="KW-0862">Zinc</keyword>
<evidence type="ECO:0000256" key="1">
    <source>
        <dbReference type="PROSITE-ProRule" id="PRU00042"/>
    </source>
</evidence>
<dbReference type="SMART" id="SM00355">
    <property type="entry name" value="ZnF_C2H2"/>
    <property type="match status" value="2"/>
</dbReference>
<keyword evidence="1" id="KW-0479">Metal-binding</keyword>
<dbReference type="GO" id="GO:0008270">
    <property type="term" value="F:zinc ion binding"/>
    <property type="evidence" value="ECO:0007669"/>
    <property type="project" value="UniProtKB-KW"/>
</dbReference>
<dbReference type="Gene3D" id="3.30.160.60">
    <property type="entry name" value="Classic Zinc Finger"/>
    <property type="match status" value="1"/>
</dbReference>
<feature type="non-terminal residue" evidence="4">
    <location>
        <position position="1"/>
    </location>
</feature>
<gene>
    <name evidence="4" type="ORF">g.4588</name>
</gene>
<keyword evidence="2" id="KW-0175">Coiled coil</keyword>
<feature type="domain" description="C2H2-type" evidence="3">
    <location>
        <begin position="192"/>
        <end position="214"/>
    </location>
</feature>
<dbReference type="InterPro" id="IPR036236">
    <property type="entry name" value="Znf_C2H2_sf"/>
</dbReference>
<proteinExistence type="predicted"/>
<name>A0A1E1W8W6_PECGO</name>
<sequence length="248" mass="29552">IRFLEKCRNSQQLLLSAFMENEMITLDHIRYLNCDGSHHLTHTNKHNIITIKEEDDDLSAIIKNIIDSKDNIKIENEDNSEEEPLSKIVKKNKRHKKDKKRLKKEKECESELEIIEQEYDNISIKDEDVQADFSIELNDNFNDDFGDEFIDDYDDKMQFEFDGTDVVVLSKLQQMEDLQARKETENYKNCRFKCEVCYKGFMTETTYENHLVKHDPSYGPYCCDICQLRWPNNRTLRSHMSSTHQKKY</sequence>
<dbReference type="EMBL" id="GDQN01007616">
    <property type="protein sequence ID" value="JAT83438.1"/>
    <property type="molecule type" value="Transcribed_RNA"/>
</dbReference>
<dbReference type="OrthoDB" id="427030at2759"/>
<evidence type="ECO:0000256" key="2">
    <source>
        <dbReference type="SAM" id="Coils"/>
    </source>
</evidence>
<dbReference type="PROSITE" id="PS00028">
    <property type="entry name" value="ZINC_FINGER_C2H2_1"/>
    <property type="match status" value="2"/>
</dbReference>
<accession>A0A1E1W8W6</accession>
<keyword evidence="1" id="KW-0863">Zinc-finger</keyword>
<dbReference type="AlphaFoldDB" id="A0A1E1W8W6"/>
<protein>
    <recommendedName>
        <fullName evidence="3">C2H2-type domain-containing protein</fullName>
    </recommendedName>
</protein>
<feature type="coiled-coil region" evidence="2">
    <location>
        <begin position="85"/>
        <end position="125"/>
    </location>
</feature>